<proteinExistence type="inferred from homology"/>
<evidence type="ECO:0000256" key="1">
    <source>
        <dbReference type="ARBA" id="ARBA00023002"/>
    </source>
</evidence>
<evidence type="ECO:0000259" key="3">
    <source>
        <dbReference type="Pfam" id="PF01370"/>
    </source>
</evidence>
<dbReference type="InterPro" id="IPR001509">
    <property type="entry name" value="Epimerase_deHydtase"/>
</dbReference>
<keyword evidence="1" id="KW-0560">Oxidoreductase</keyword>
<evidence type="ECO:0000313" key="5">
    <source>
        <dbReference type="Proteomes" id="UP000572817"/>
    </source>
</evidence>
<organism evidence="4 5">
    <name type="scientific">Botryosphaeria dothidea</name>
    <dbReference type="NCBI Taxonomy" id="55169"/>
    <lineage>
        <taxon>Eukaryota</taxon>
        <taxon>Fungi</taxon>
        <taxon>Dikarya</taxon>
        <taxon>Ascomycota</taxon>
        <taxon>Pezizomycotina</taxon>
        <taxon>Dothideomycetes</taxon>
        <taxon>Dothideomycetes incertae sedis</taxon>
        <taxon>Botryosphaeriales</taxon>
        <taxon>Botryosphaeriaceae</taxon>
        <taxon>Botryosphaeria</taxon>
    </lineage>
</organism>
<name>A0A8H4N2C7_9PEZI</name>
<dbReference type="GO" id="GO:0016616">
    <property type="term" value="F:oxidoreductase activity, acting on the CH-OH group of donors, NAD or NADP as acceptor"/>
    <property type="evidence" value="ECO:0007669"/>
    <property type="project" value="TreeGrafter"/>
</dbReference>
<dbReference type="Pfam" id="PF01370">
    <property type="entry name" value="Epimerase"/>
    <property type="match status" value="1"/>
</dbReference>
<dbReference type="PANTHER" id="PTHR10366:SF562">
    <property type="entry name" value="ALDEHYDE REDUCTASE II (AFU_ORTHOLOGUE AFUA_1G11360)"/>
    <property type="match status" value="1"/>
</dbReference>
<comment type="caution">
    <text evidence="4">The sequence shown here is derived from an EMBL/GenBank/DDBJ whole genome shotgun (WGS) entry which is preliminary data.</text>
</comment>
<gene>
    <name evidence="4" type="ORF">GTA08_BOTSDO07880</name>
</gene>
<comment type="similarity">
    <text evidence="2">Belongs to the NAD(P)-dependent epimerase/dehydratase family. Dihydroflavonol-4-reductase subfamily.</text>
</comment>
<dbReference type="EMBL" id="WWBZ02000051">
    <property type="protein sequence ID" value="KAF4304573.1"/>
    <property type="molecule type" value="Genomic_DNA"/>
</dbReference>
<dbReference type="Gene3D" id="3.40.50.720">
    <property type="entry name" value="NAD(P)-binding Rossmann-like Domain"/>
    <property type="match status" value="1"/>
</dbReference>
<dbReference type="AlphaFoldDB" id="A0A8H4N2C7"/>
<keyword evidence="5" id="KW-1185">Reference proteome</keyword>
<dbReference type="Proteomes" id="UP000572817">
    <property type="component" value="Unassembled WGS sequence"/>
</dbReference>
<evidence type="ECO:0000256" key="2">
    <source>
        <dbReference type="ARBA" id="ARBA00023445"/>
    </source>
</evidence>
<reference evidence="4" key="1">
    <citation type="submission" date="2020-04" db="EMBL/GenBank/DDBJ databases">
        <title>Genome Assembly and Annotation of Botryosphaeria dothidea sdau 11-99, a Latent Pathogen of Apple Fruit Ring Rot in China.</title>
        <authorList>
            <person name="Yu C."/>
            <person name="Diao Y."/>
            <person name="Lu Q."/>
            <person name="Zhao J."/>
            <person name="Cui S."/>
            <person name="Peng C."/>
            <person name="He B."/>
            <person name="Liu H."/>
        </authorList>
    </citation>
    <scope>NUCLEOTIDE SEQUENCE [LARGE SCALE GENOMIC DNA]</scope>
    <source>
        <strain evidence="4">Sdau11-99</strain>
    </source>
</reference>
<feature type="domain" description="NAD-dependent epimerase/dehydratase" evidence="3">
    <location>
        <begin position="15"/>
        <end position="146"/>
    </location>
</feature>
<accession>A0A8H4N2C7</accession>
<dbReference type="SUPFAM" id="SSF51735">
    <property type="entry name" value="NAD(P)-binding Rossmann-fold domains"/>
    <property type="match status" value="1"/>
</dbReference>
<evidence type="ECO:0000313" key="4">
    <source>
        <dbReference type="EMBL" id="KAF4304573.1"/>
    </source>
</evidence>
<dbReference type="InterPro" id="IPR050425">
    <property type="entry name" value="NAD(P)_dehydrat-like"/>
</dbReference>
<protein>
    <recommendedName>
        <fullName evidence="3">NAD-dependent epimerase/dehydratase domain-containing protein</fullName>
    </recommendedName>
</protein>
<dbReference type="PANTHER" id="PTHR10366">
    <property type="entry name" value="NAD DEPENDENT EPIMERASE/DEHYDRATASE"/>
    <property type="match status" value="1"/>
</dbReference>
<dbReference type="InterPro" id="IPR036291">
    <property type="entry name" value="NAD(P)-bd_dom_sf"/>
</dbReference>
<sequence length="327" mass="36087">MTLFERSSIPLGSTVLVTGVNGFVGSHVADQLLNYGFKVRGSVRDVKRCSWFSDHFDDKFGKNRFELFQVGNLTDEDVFDDAVKGVAGVAHVAAVVTMDPSVEKVIGTTVTGTMSALQSAAKEPSVKRFVLTSSAGAVRDMDKHSPERSISVDEFNEDAIEAVKNLPDSLTDAERGHIAYIASKTIMVPPAVLGRPLNVQKQGHQASCAVPVRVFQNDTAGLEYMQRFYYVSGEDTGRLHVAALVHPEVDNERIFAYADSYTWNEWFAVFKSLAPNRKNDEDIPGLDRNISRVEGRERAETLLRDLGRPGFMSLEETLRANVEELLG</sequence>
<dbReference type="OrthoDB" id="2735536at2759"/>